<protein>
    <submittedName>
        <fullName evidence="3">PEP-CTERM system TPR-repeat protein PrsT</fullName>
    </submittedName>
</protein>
<dbReference type="Pfam" id="PF13181">
    <property type="entry name" value="TPR_8"/>
    <property type="match status" value="2"/>
</dbReference>
<dbReference type="SUPFAM" id="SSF48452">
    <property type="entry name" value="TPR-like"/>
    <property type="match status" value="4"/>
</dbReference>
<feature type="signal peptide" evidence="2">
    <location>
        <begin position="1"/>
        <end position="27"/>
    </location>
</feature>
<organism evidence="3 4">
    <name type="scientific">Aromatoleum bremense</name>
    <dbReference type="NCBI Taxonomy" id="76115"/>
    <lineage>
        <taxon>Bacteria</taxon>
        <taxon>Pseudomonadati</taxon>
        <taxon>Pseudomonadota</taxon>
        <taxon>Betaproteobacteria</taxon>
        <taxon>Rhodocyclales</taxon>
        <taxon>Rhodocyclaceae</taxon>
        <taxon>Aromatoleum</taxon>
    </lineage>
</organism>
<dbReference type="RefSeq" id="WP_169204054.1">
    <property type="nucleotide sequence ID" value="NZ_CP059467.1"/>
</dbReference>
<name>A0ABX1P0P2_9RHOO</name>
<dbReference type="NCBIfam" id="TIGR02917">
    <property type="entry name" value="PEP_TPR_lipo"/>
    <property type="match status" value="1"/>
</dbReference>
<keyword evidence="1" id="KW-0802">TPR repeat</keyword>
<dbReference type="Pfam" id="PF13174">
    <property type="entry name" value="TPR_6"/>
    <property type="match status" value="1"/>
</dbReference>
<evidence type="ECO:0000313" key="3">
    <source>
        <dbReference type="EMBL" id="NMG17546.1"/>
    </source>
</evidence>
<evidence type="ECO:0000256" key="2">
    <source>
        <dbReference type="SAM" id="SignalP"/>
    </source>
</evidence>
<feature type="repeat" description="TPR" evidence="1">
    <location>
        <begin position="203"/>
        <end position="236"/>
    </location>
</feature>
<dbReference type="Gene3D" id="1.25.40.10">
    <property type="entry name" value="Tetratricopeptide repeat domain"/>
    <property type="match status" value="5"/>
</dbReference>
<dbReference type="EMBL" id="WTVP01000087">
    <property type="protein sequence ID" value="NMG17546.1"/>
    <property type="molecule type" value="Genomic_DNA"/>
</dbReference>
<dbReference type="InterPro" id="IPR014266">
    <property type="entry name" value="PEP-CTERM_TPR_PrsT"/>
</dbReference>
<accession>A0ABX1P0P2</accession>
<evidence type="ECO:0000256" key="1">
    <source>
        <dbReference type="PROSITE-ProRule" id="PRU00339"/>
    </source>
</evidence>
<dbReference type="Pfam" id="PF13432">
    <property type="entry name" value="TPR_16"/>
    <property type="match status" value="4"/>
</dbReference>
<dbReference type="PROSITE" id="PS50005">
    <property type="entry name" value="TPR"/>
    <property type="match status" value="3"/>
</dbReference>
<dbReference type="InterPro" id="IPR019734">
    <property type="entry name" value="TPR_rpt"/>
</dbReference>
<sequence>MPVLRSGLLRHALLATICGVFAGAVLADPAAASRFYEDGLLRFERNDLPGAVIQLKNALQQDRSLLAAQLLLARVHLRAGELGPAEVAFNEALRLGVDRAEVAVPLASIFLAQGQSAKLIRDVPAEEGLPLPVRVELLALRGSAYAQLGKAAEAQASFALARQIDPASALPLLAEVPVLLASGDEKRARETAARAVELAPANPRAWNAQASVAHAGGDLDGALRGYRRALELQPGLIDARVARAAILVDLGSDDDATRDLAQLATDAPAEPRAAYLRALLAGRRGDGRAMADGLSAAASAIDALPAEWITGQEQILMVGALVHHGQGQVQKARTFLDTLIKRYPRNPGALKLMASLEIDANNPARAISLLENALRLQPDDAQALYLMGRAYLARKRYLRATEYLERAAASGAADPRLQLQASLGLGQIGLGQASRGLQNLEEAFGAAPADLGLGTYLASLHLGRGETAKALKVAGALAAALPADVAARNLLGVVQAAGGNRTGARQSYQAALRLDGGFVPARLNLVRLDIAEGHHAEARQVLQGMLATNRNDAVAMYELGLLERRTGRHDEAVRWLEKASAIRPSDLKIAQALIEMLQEAGDVAAALECAKALAAHRNGDAATLELLGRAQLRSGNTQAARQTFREISRLAAFDPAGQLRAGYLQLAANNPDDAAYSSEKILAGDPDEPAALVLAAEAAIAQGDPAKADGHVRHLRARHPERVEGFRLAGDVAMAKRQFAVAADFYRQALARQQAPALVLRHGRALLEDKRVDRAIALLAQWLVDHAADVAVRRALAELFVLAGDLPAARREFERLAAESSGDAAALNNLANVLLKLRDPAAVETARRAHALAPDNPAVIDTLGWVLAESGQTDEGLRYLRDARLRQPGNPEIRFHLARALMANGRIDEARSEMQAAVAAQGGAALPEPARELARELGL</sequence>
<feature type="chain" id="PRO_5047150869" evidence="2">
    <location>
        <begin position="28"/>
        <end position="939"/>
    </location>
</feature>
<evidence type="ECO:0000313" key="4">
    <source>
        <dbReference type="Proteomes" id="UP000633943"/>
    </source>
</evidence>
<dbReference type="SMART" id="SM00028">
    <property type="entry name" value="TPR"/>
    <property type="match status" value="14"/>
</dbReference>
<feature type="repeat" description="TPR" evidence="1">
    <location>
        <begin position="135"/>
        <end position="168"/>
    </location>
</feature>
<dbReference type="Pfam" id="PF14559">
    <property type="entry name" value="TPR_19"/>
    <property type="match status" value="3"/>
</dbReference>
<keyword evidence="2" id="KW-0732">Signal</keyword>
<keyword evidence="4" id="KW-1185">Reference proteome</keyword>
<dbReference type="PANTHER" id="PTHR12558">
    <property type="entry name" value="CELL DIVISION CYCLE 16,23,27"/>
    <property type="match status" value="1"/>
</dbReference>
<dbReference type="PANTHER" id="PTHR12558:SF13">
    <property type="entry name" value="CELL DIVISION CYCLE PROTEIN 27 HOMOLOG"/>
    <property type="match status" value="1"/>
</dbReference>
<comment type="caution">
    <text evidence="3">The sequence shown here is derived from an EMBL/GenBank/DDBJ whole genome shotgun (WGS) entry which is preliminary data.</text>
</comment>
<proteinExistence type="predicted"/>
<reference evidence="3 4" key="1">
    <citation type="submission" date="2019-12" db="EMBL/GenBank/DDBJ databases">
        <title>Comparative genomics gives insights into the taxonomy of the Azoarcus-Aromatoleum group and reveals separate origins of nif in the plant-associated Azoarcus and non-plant-associated Aromatoleum sub-groups.</title>
        <authorList>
            <person name="Lafos M."/>
            <person name="Maluk M."/>
            <person name="Batista M."/>
            <person name="Junghare M."/>
            <person name="Carmona M."/>
            <person name="Faoro H."/>
            <person name="Cruz L.M."/>
            <person name="Battistoni F."/>
            <person name="De Souza E."/>
            <person name="Pedrosa F."/>
            <person name="Chen W.-M."/>
            <person name="Poole P.S."/>
            <person name="Dixon R.A."/>
            <person name="James E.K."/>
        </authorList>
    </citation>
    <scope>NUCLEOTIDE SEQUENCE [LARGE SCALE GENOMIC DNA]</scope>
    <source>
        <strain evidence="3 4">PbN1</strain>
    </source>
</reference>
<feature type="repeat" description="TPR" evidence="1">
    <location>
        <begin position="553"/>
        <end position="586"/>
    </location>
</feature>
<dbReference type="Proteomes" id="UP000633943">
    <property type="component" value="Unassembled WGS sequence"/>
</dbReference>
<dbReference type="InterPro" id="IPR011990">
    <property type="entry name" value="TPR-like_helical_dom_sf"/>
</dbReference>
<gene>
    <name evidence="3" type="primary">prsT</name>
    <name evidence="3" type="ORF">GPA24_18795</name>
</gene>